<organism evidence="2 3">
    <name type="scientific">Coprinopsis cinerea (strain Okayama-7 / 130 / ATCC MYA-4618 / FGSC 9003)</name>
    <name type="common">Inky cap fungus</name>
    <name type="synonym">Hormographiella aspergillata</name>
    <dbReference type="NCBI Taxonomy" id="240176"/>
    <lineage>
        <taxon>Eukaryota</taxon>
        <taxon>Fungi</taxon>
        <taxon>Dikarya</taxon>
        <taxon>Basidiomycota</taxon>
        <taxon>Agaricomycotina</taxon>
        <taxon>Agaricomycetes</taxon>
        <taxon>Agaricomycetidae</taxon>
        <taxon>Agaricales</taxon>
        <taxon>Agaricineae</taxon>
        <taxon>Psathyrellaceae</taxon>
        <taxon>Coprinopsis</taxon>
    </lineage>
</organism>
<proteinExistence type="predicted"/>
<comment type="caution">
    <text evidence="2">The sequence shown here is derived from an EMBL/GenBank/DDBJ whole genome shotgun (WGS) entry which is preliminary data.</text>
</comment>
<dbReference type="EMBL" id="AACS02000004">
    <property type="protein sequence ID" value="EAU83349.2"/>
    <property type="molecule type" value="Genomic_DNA"/>
</dbReference>
<evidence type="ECO:0000259" key="1">
    <source>
        <dbReference type="Pfam" id="PF00168"/>
    </source>
</evidence>
<dbReference type="InterPro" id="IPR000008">
    <property type="entry name" value="C2_dom"/>
</dbReference>
<dbReference type="AlphaFoldDB" id="A8P2W9"/>
<accession>A8P2W9</accession>
<evidence type="ECO:0000313" key="3">
    <source>
        <dbReference type="Proteomes" id="UP000001861"/>
    </source>
</evidence>
<dbReference type="HOGENOM" id="CLU_115481_0_0_1"/>
<dbReference type="VEuPathDB" id="FungiDB:CC1G_09043"/>
<dbReference type="InParanoid" id="A8P2W9"/>
<dbReference type="CDD" id="cd00030">
    <property type="entry name" value="C2"/>
    <property type="match status" value="1"/>
</dbReference>
<dbReference type="SUPFAM" id="SSF49562">
    <property type="entry name" value="C2 domain (Calcium/lipid-binding domain, CaLB)"/>
    <property type="match status" value="1"/>
</dbReference>
<dbReference type="OrthoDB" id="67700at2759"/>
<dbReference type="STRING" id="240176.A8P2W9"/>
<dbReference type="InterPro" id="IPR035892">
    <property type="entry name" value="C2_domain_sf"/>
</dbReference>
<evidence type="ECO:0000313" key="2">
    <source>
        <dbReference type="EMBL" id="EAU83349.2"/>
    </source>
</evidence>
<protein>
    <recommendedName>
        <fullName evidence="1">C2 domain-containing protein</fullName>
    </recommendedName>
</protein>
<dbReference type="GeneID" id="6015000"/>
<dbReference type="RefSeq" id="XP_001838415.2">
    <property type="nucleotide sequence ID" value="XM_001838363.2"/>
</dbReference>
<dbReference type="Gene3D" id="2.60.40.150">
    <property type="entry name" value="C2 domain"/>
    <property type="match status" value="1"/>
</dbReference>
<name>A8P2W9_COPC7</name>
<gene>
    <name evidence="2" type="ORF">CC1G_09043</name>
</gene>
<dbReference type="Proteomes" id="UP000001861">
    <property type="component" value="Unassembled WGS sequence"/>
</dbReference>
<dbReference type="Pfam" id="PF00168">
    <property type="entry name" value="C2"/>
    <property type="match status" value="1"/>
</dbReference>
<keyword evidence="3" id="KW-1185">Reference proteome</keyword>
<sequence length="206" mass="22379">MSDNGGKGPKGGRKITRALKSAAMLPVKGLRAGTGRRTTPSFNPQPGEEPAVILRLQVIGSIRESSFLSLSLLCSSLLSSRSGLDFGWDLEEDWDLGSSYGLGGRRVGCFVVASILNNRNQTPVAKKTLNPTYTPKDATFDFPLYLSLADKLGVLELVVWDKDIVGKDYLGEVGLPLDEWFVERVQGAEMKERPFGWEDSGNKASG</sequence>
<dbReference type="eggNOG" id="KOG2419">
    <property type="taxonomic scope" value="Eukaryota"/>
</dbReference>
<reference evidence="2 3" key="1">
    <citation type="journal article" date="2010" name="Proc. Natl. Acad. Sci. U.S.A.">
        <title>Insights into evolution of multicellular fungi from the assembled chromosomes of the mushroom Coprinopsis cinerea (Coprinus cinereus).</title>
        <authorList>
            <person name="Stajich J.E."/>
            <person name="Wilke S.K."/>
            <person name="Ahren D."/>
            <person name="Au C.H."/>
            <person name="Birren B.W."/>
            <person name="Borodovsky M."/>
            <person name="Burns C."/>
            <person name="Canback B."/>
            <person name="Casselton L.A."/>
            <person name="Cheng C.K."/>
            <person name="Deng J."/>
            <person name="Dietrich F.S."/>
            <person name="Fargo D.C."/>
            <person name="Farman M.L."/>
            <person name="Gathman A.C."/>
            <person name="Goldberg J."/>
            <person name="Guigo R."/>
            <person name="Hoegger P.J."/>
            <person name="Hooker J.B."/>
            <person name="Huggins A."/>
            <person name="James T.Y."/>
            <person name="Kamada T."/>
            <person name="Kilaru S."/>
            <person name="Kodira C."/>
            <person name="Kues U."/>
            <person name="Kupfer D."/>
            <person name="Kwan H.S."/>
            <person name="Lomsadze A."/>
            <person name="Li W."/>
            <person name="Lilly W.W."/>
            <person name="Ma L.J."/>
            <person name="Mackey A.J."/>
            <person name="Manning G."/>
            <person name="Martin F."/>
            <person name="Muraguchi H."/>
            <person name="Natvig D.O."/>
            <person name="Palmerini H."/>
            <person name="Ramesh M.A."/>
            <person name="Rehmeyer C.J."/>
            <person name="Roe B.A."/>
            <person name="Shenoy N."/>
            <person name="Stanke M."/>
            <person name="Ter-Hovhannisyan V."/>
            <person name="Tunlid A."/>
            <person name="Velagapudi R."/>
            <person name="Vision T.J."/>
            <person name="Zeng Q."/>
            <person name="Zolan M.E."/>
            <person name="Pukkila P.J."/>
        </authorList>
    </citation>
    <scope>NUCLEOTIDE SEQUENCE [LARGE SCALE GENOMIC DNA]</scope>
    <source>
        <strain evidence="3">Okayama-7 / 130 / ATCC MYA-4618 / FGSC 9003</strain>
    </source>
</reference>
<dbReference type="KEGG" id="cci:CC1G_09043"/>
<feature type="domain" description="C2" evidence="1">
    <location>
        <begin position="107"/>
        <end position="182"/>
    </location>
</feature>